<gene>
    <name evidence="2" type="ORF">EURHEDRAFT_367863</name>
</gene>
<feature type="compositionally biased region" description="Polar residues" evidence="1">
    <location>
        <begin position="316"/>
        <end position="327"/>
    </location>
</feature>
<feature type="compositionally biased region" description="Low complexity" evidence="1">
    <location>
        <begin position="55"/>
        <end position="75"/>
    </location>
</feature>
<feature type="compositionally biased region" description="Low complexity" evidence="1">
    <location>
        <begin position="250"/>
        <end position="261"/>
    </location>
</feature>
<dbReference type="GeneID" id="63693632"/>
<feature type="compositionally biased region" description="Polar residues" evidence="1">
    <location>
        <begin position="83"/>
        <end position="95"/>
    </location>
</feature>
<protein>
    <submittedName>
        <fullName evidence="2">Uncharacterized protein</fullName>
    </submittedName>
</protein>
<feature type="compositionally biased region" description="Polar residues" evidence="1">
    <location>
        <begin position="165"/>
        <end position="204"/>
    </location>
</feature>
<name>A0A017SHL3_ASPRC</name>
<dbReference type="Proteomes" id="UP000019804">
    <property type="component" value="Unassembled WGS sequence"/>
</dbReference>
<evidence type="ECO:0000313" key="3">
    <source>
        <dbReference type="Proteomes" id="UP000019804"/>
    </source>
</evidence>
<dbReference type="OrthoDB" id="428854at2759"/>
<feature type="compositionally biased region" description="Polar residues" evidence="1">
    <location>
        <begin position="271"/>
        <end position="296"/>
    </location>
</feature>
<feature type="compositionally biased region" description="Low complexity" evidence="1">
    <location>
        <begin position="394"/>
        <end position="410"/>
    </location>
</feature>
<feature type="compositionally biased region" description="Polar residues" evidence="1">
    <location>
        <begin position="355"/>
        <end position="365"/>
    </location>
</feature>
<keyword evidence="3" id="KW-1185">Reference proteome</keyword>
<feature type="compositionally biased region" description="Low complexity" evidence="1">
    <location>
        <begin position="345"/>
        <end position="354"/>
    </location>
</feature>
<evidence type="ECO:0000256" key="1">
    <source>
        <dbReference type="SAM" id="MobiDB-lite"/>
    </source>
</evidence>
<dbReference type="HOGENOM" id="CLU_564955_0_0_1"/>
<sequence>MSGLNPFRLSRKSDALPVTTQFVDDSLFAPPEPTGYSNEKDNGNENIKAFDAQDNDNQNAAAATPTVATTASTAESTRDVDTKSMSSDDGSTSDPFRQASHLSDNHGDGGSYNETRRDSAVQPDGLSSAPPTSADISAMKESNALHPKSAKRASRPLPPPPPPTGSRTANSSSTDVSQLSTRSGTVNKRTSVTDIDTRSLSSRSGNREKKPPPPPKSHHGKLINNPAQPVPAESKRFSFHDSSSETSFCTPSTPSQPSKPSVQLDYFSKVPNESQNQNLNSNTRATDTLKRSQSQYKRPPTPPLSRRHSQMKRSKSTLSSKQNQNRLSLPFGSEGVKPSPPPSPGTTTTSLNPPVQRTSRPLSLQTDEHTLKSTPSLKEQAPSPLSPTAESPLSRTTSIRRTASGSSSATAPPPPPPRRARYSNDGTQPTGYMQPKKTEEEISFQPSNANNILEDLSRLQKEVDDLRGRYESHQGSH</sequence>
<feature type="compositionally biased region" description="Basic and acidic residues" evidence="1">
    <location>
        <begin position="233"/>
        <end position="243"/>
    </location>
</feature>
<feature type="region of interest" description="Disordered" evidence="1">
    <location>
        <begin position="23"/>
        <end position="456"/>
    </location>
</feature>
<dbReference type="AlphaFoldDB" id="A0A017SHL3"/>
<dbReference type="RefSeq" id="XP_040639934.1">
    <property type="nucleotide sequence ID" value="XM_040778508.1"/>
</dbReference>
<proteinExistence type="predicted"/>
<feature type="compositionally biased region" description="Basic residues" evidence="1">
    <location>
        <begin position="305"/>
        <end position="315"/>
    </location>
</feature>
<reference evidence="3" key="1">
    <citation type="journal article" date="2014" name="Nat. Commun.">
        <title>Genomic adaptations of the halophilic Dead Sea filamentous fungus Eurotium rubrum.</title>
        <authorList>
            <person name="Kis-Papo T."/>
            <person name="Weig A.R."/>
            <person name="Riley R."/>
            <person name="Persoh D."/>
            <person name="Salamov A."/>
            <person name="Sun H."/>
            <person name="Lipzen A."/>
            <person name="Wasser S.P."/>
            <person name="Rambold G."/>
            <person name="Grigoriev I.V."/>
            <person name="Nevo E."/>
        </authorList>
    </citation>
    <scope>NUCLEOTIDE SEQUENCE [LARGE SCALE GENOMIC DNA]</scope>
    <source>
        <strain evidence="3">CBS 135680</strain>
    </source>
</reference>
<dbReference type="STRING" id="1388766.A0A017SHL3"/>
<accession>A0A017SHL3</accession>
<evidence type="ECO:0000313" key="2">
    <source>
        <dbReference type="EMBL" id="EYE96246.1"/>
    </source>
</evidence>
<dbReference type="EMBL" id="KK088419">
    <property type="protein sequence ID" value="EYE96246.1"/>
    <property type="molecule type" value="Genomic_DNA"/>
</dbReference>
<organism evidence="2 3">
    <name type="scientific">Aspergillus ruber (strain CBS 135680)</name>
    <dbReference type="NCBI Taxonomy" id="1388766"/>
    <lineage>
        <taxon>Eukaryota</taxon>
        <taxon>Fungi</taxon>
        <taxon>Dikarya</taxon>
        <taxon>Ascomycota</taxon>
        <taxon>Pezizomycotina</taxon>
        <taxon>Eurotiomycetes</taxon>
        <taxon>Eurotiomycetidae</taxon>
        <taxon>Eurotiales</taxon>
        <taxon>Aspergillaceae</taxon>
        <taxon>Aspergillus</taxon>
        <taxon>Aspergillus subgen. Aspergillus</taxon>
    </lineage>
</organism>